<gene>
    <name evidence="2" type="ORF">CTEN210_07298</name>
</gene>
<reference evidence="2 3" key="1">
    <citation type="journal article" date="2021" name="Sci. Rep.">
        <title>The genome of the diatom Chaetoceros tenuissimus carries an ancient integrated fragment of an extant virus.</title>
        <authorList>
            <person name="Hongo Y."/>
            <person name="Kimura K."/>
            <person name="Takaki Y."/>
            <person name="Yoshida Y."/>
            <person name="Baba S."/>
            <person name="Kobayashi G."/>
            <person name="Nagasaki K."/>
            <person name="Hano T."/>
            <person name="Tomaru Y."/>
        </authorList>
    </citation>
    <scope>NUCLEOTIDE SEQUENCE [LARGE SCALE GENOMIC DNA]</scope>
    <source>
        <strain evidence="2 3">NIES-3715</strain>
    </source>
</reference>
<keyword evidence="3" id="KW-1185">Reference proteome</keyword>
<evidence type="ECO:0000313" key="3">
    <source>
        <dbReference type="Proteomes" id="UP001054902"/>
    </source>
</evidence>
<proteinExistence type="predicted"/>
<feature type="region of interest" description="Disordered" evidence="1">
    <location>
        <begin position="63"/>
        <end position="84"/>
    </location>
</feature>
<dbReference type="EMBL" id="BLLK01000040">
    <property type="protein sequence ID" value="GFH50822.1"/>
    <property type="molecule type" value="Genomic_DNA"/>
</dbReference>
<protein>
    <submittedName>
        <fullName evidence="2">Uncharacterized protein</fullName>
    </submittedName>
</protein>
<accession>A0AAD3H4Z8</accession>
<name>A0AAD3H4Z8_9STRA</name>
<organism evidence="2 3">
    <name type="scientific">Chaetoceros tenuissimus</name>
    <dbReference type="NCBI Taxonomy" id="426638"/>
    <lineage>
        <taxon>Eukaryota</taxon>
        <taxon>Sar</taxon>
        <taxon>Stramenopiles</taxon>
        <taxon>Ochrophyta</taxon>
        <taxon>Bacillariophyta</taxon>
        <taxon>Coscinodiscophyceae</taxon>
        <taxon>Chaetocerotophycidae</taxon>
        <taxon>Chaetocerotales</taxon>
        <taxon>Chaetocerotaceae</taxon>
        <taxon>Chaetoceros</taxon>
    </lineage>
</organism>
<sequence length="945" mass="106643">MNDNDVLLTSLYDSATKLQVSGSKDEIERENEVLDDRSLVEIATRSEDSDYEREDINHTRDLDDSLHFSYNSPTKGDSDNDDSKQIETILSPKVSSLLKSSEDALNNVMDWIEDGSLRNSNDEQDGLTSELKRLADAEQILRDELELSSISFGVQRSSDSPVEYSSDESIEEDKLIKGEIEEEEQNVNKDMEKAAEILESVKVKDQDDETEKEMLFGDADENITKFSTSVNTNISDDIAEKKPYSLYDHAEAIGVQHSDDDLCYPSCPLLDETDARNFLRSSFKTESLDDEHVAEILSCAREYIKPMSMDALCRIYKGIGYVNQRMTVHDWEKNDVHSGHEILPVRTVTIELRPDAQLDTIMTSVYDSIVNAKGRITNRGNGNIRALLPGRFIHNSSYVHFTNCSTVKRDVEWIGDHIRLPPLIVDSQVCAKKRGVGVQRILLLRFYSIEEDQVLDNVAPAVTLSKGNGEVDSFIAKNCIFRESAALLQRMQLQATGGIRNQAFTVNKKTNNNGRVGKILNLLRPLSRKGRTKETLPHGIHYQYNQTDSIESSFIGTHARENLSEYLLTSFEESPSIYSKYKNAVSALSRADWPFLQASWKFLSTCLVSLDQKCLAFSTLNCTKFGKFPLLPSIDENYVSQIREIIRTSMIELLYKKVQQLEAPVCEAEFQMKQLKNVLEPMAYAYDKTLPDLPAITPINAYPLLFEDPEKTCPPWGESVLKVLTAIGSENKELEENANKSPHFNYAREAVMKVADAFKAQLQVESDARFVQREQRVLDRMKEINSYLVDAIECVGGSYGLNLAATKAAEKIHACADDCIIMDEYNRERTDRVKILPIEDQVPLLTCGVIVKGSPCTCYVTKHQLLLASKRSPLFEGKYFSIVQLNDINVFVKTGKKTALKVIPSMIILKSSTDGSEICSFRPSTGAHLFQDFLNTVKQYAQNYY</sequence>
<evidence type="ECO:0000313" key="2">
    <source>
        <dbReference type="EMBL" id="GFH50822.1"/>
    </source>
</evidence>
<evidence type="ECO:0000256" key="1">
    <source>
        <dbReference type="SAM" id="MobiDB-lite"/>
    </source>
</evidence>
<comment type="caution">
    <text evidence="2">The sequence shown here is derived from an EMBL/GenBank/DDBJ whole genome shotgun (WGS) entry which is preliminary data.</text>
</comment>
<dbReference type="Proteomes" id="UP001054902">
    <property type="component" value="Unassembled WGS sequence"/>
</dbReference>
<dbReference type="AlphaFoldDB" id="A0AAD3H4Z8"/>